<accession>E1IB35</accession>
<dbReference type="FunFam" id="3.30.565.10:FF:000006">
    <property type="entry name" value="Sensor histidine kinase WalK"/>
    <property type="match status" value="1"/>
</dbReference>
<dbReference type="Proteomes" id="UP000054010">
    <property type="component" value="Unassembled WGS sequence"/>
</dbReference>
<protein>
    <recommendedName>
        <fullName evidence="2">histidine kinase</fullName>
        <ecNumber evidence="2">2.7.13.3</ecNumber>
    </recommendedName>
</protein>
<keyword evidence="6" id="KW-0902">Two-component regulatory system</keyword>
<dbReference type="PANTHER" id="PTHR43711:SF1">
    <property type="entry name" value="HISTIDINE KINASE 1"/>
    <property type="match status" value="1"/>
</dbReference>
<dbReference type="Pfam" id="PF02518">
    <property type="entry name" value="HATPase_c"/>
    <property type="match status" value="1"/>
</dbReference>
<comment type="catalytic activity">
    <reaction evidence="1">
        <text>ATP + protein L-histidine = ADP + protein N-phospho-L-histidine.</text>
        <dbReference type="EC" id="2.7.13.3"/>
    </reaction>
</comment>
<dbReference type="PANTHER" id="PTHR43711">
    <property type="entry name" value="TWO-COMPONENT HISTIDINE KINASE"/>
    <property type="match status" value="1"/>
</dbReference>
<comment type="caution">
    <text evidence="9">The sequence shown here is derived from an EMBL/GenBank/DDBJ whole genome shotgun (WGS) entry which is preliminary data.</text>
</comment>
<dbReference type="AlphaFoldDB" id="E1IB35"/>
<dbReference type="InterPro" id="IPR050736">
    <property type="entry name" value="Sensor_HK_Regulatory"/>
</dbReference>
<dbReference type="InterPro" id="IPR003661">
    <property type="entry name" value="HisK_dim/P_dom"/>
</dbReference>
<evidence type="ECO:0000259" key="8">
    <source>
        <dbReference type="PROSITE" id="PS50109"/>
    </source>
</evidence>
<dbReference type="EC" id="2.7.13.3" evidence="2"/>
<dbReference type="CDD" id="cd00082">
    <property type="entry name" value="HisKA"/>
    <property type="match status" value="1"/>
</dbReference>
<dbReference type="CDD" id="cd00075">
    <property type="entry name" value="HATPase"/>
    <property type="match status" value="1"/>
</dbReference>
<dbReference type="InterPro" id="IPR003594">
    <property type="entry name" value="HATPase_dom"/>
</dbReference>
<dbReference type="STRING" id="765420.OSCT_0536"/>
<evidence type="ECO:0000256" key="4">
    <source>
        <dbReference type="ARBA" id="ARBA00022679"/>
    </source>
</evidence>
<evidence type="ECO:0000256" key="2">
    <source>
        <dbReference type="ARBA" id="ARBA00012438"/>
    </source>
</evidence>
<dbReference type="EMBL" id="ADVR01000009">
    <property type="protein sequence ID" value="EFO81606.1"/>
    <property type="molecule type" value="Genomic_DNA"/>
</dbReference>
<dbReference type="GO" id="GO:0000155">
    <property type="term" value="F:phosphorelay sensor kinase activity"/>
    <property type="evidence" value="ECO:0007669"/>
    <property type="project" value="InterPro"/>
</dbReference>
<dbReference type="SMART" id="SM00388">
    <property type="entry name" value="HisKA"/>
    <property type="match status" value="1"/>
</dbReference>
<dbReference type="InterPro" id="IPR036097">
    <property type="entry name" value="HisK_dim/P_sf"/>
</dbReference>
<sequence length="501" mass="55381">MLAALVLILMVGGGGYLIVERYFQDVTDLALKHKMTHEFHSLAAPIPAELIASDRDWSLVRQEAAPLAPRPQRGIPLTQEQVANMMQDAYPQRQLTRIKLDEKRNRLIYEIYFVDQSEIYIDAYTGKILKPDEIEQPTTTITPIPEATAYDAELAAIFVLPLDAKGRVLFNPNQTSSPLTPHIEALQIALSQGSDLRTITTPDGHHVRLFTYKLTRDDGPVALQLGRVLTDQEHVLNQLLMVMLSLSGVSVVLLGVGSWWIAGRALGPAQQAWERQQSFIANASHELRTPLTLIRASTEVALRTAPSNDDDQRDLLEDVLSEADHMRRLVDDLLTLSRLDSGRLKLEQVPVDLVELLGDVQRQMNRVSQELAIQIRLGDVAGFVLADPDRLRQVLLILLDNALRHSAADTAITLSAQPHGHQVQIHVTDQGSGIAPEHLPHIFDRFYRADAARGVSGNAGLGLPIAKGLIEAQRGKLHVTSQLKVGTTVTITLQTARPLVQ</sequence>
<evidence type="ECO:0000256" key="3">
    <source>
        <dbReference type="ARBA" id="ARBA00022553"/>
    </source>
</evidence>
<keyword evidence="5 9" id="KW-0418">Kinase</keyword>
<reference evidence="9 10" key="1">
    <citation type="journal article" date="2011" name="J. Bacteriol.">
        <title>Draft genome sequence of the anoxygenic filamentous phototrophic bacterium Oscillochloris trichoides subsp. DG-6.</title>
        <authorList>
            <person name="Kuznetsov B.B."/>
            <person name="Ivanovsky R.N."/>
            <person name="Keppen O.I."/>
            <person name="Sukhacheva M.V."/>
            <person name="Bumazhkin B.K."/>
            <person name="Patutina E.O."/>
            <person name="Beletsky A.V."/>
            <person name="Mardanov A.V."/>
            <person name="Baslerov R.V."/>
            <person name="Panteleeva A.N."/>
            <person name="Kolganova T.V."/>
            <person name="Ravin N.V."/>
            <person name="Skryabin K.G."/>
        </authorList>
    </citation>
    <scope>NUCLEOTIDE SEQUENCE [LARGE SCALE GENOMIC DNA]</scope>
    <source>
        <strain evidence="9 10">DG-6</strain>
    </source>
</reference>
<keyword evidence="3" id="KW-0597">Phosphoprotein</keyword>
<evidence type="ECO:0000256" key="7">
    <source>
        <dbReference type="ARBA" id="ARBA00023136"/>
    </source>
</evidence>
<dbReference type="Gene3D" id="3.30.565.10">
    <property type="entry name" value="Histidine kinase-like ATPase, C-terminal domain"/>
    <property type="match status" value="1"/>
</dbReference>
<evidence type="ECO:0000256" key="5">
    <source>
        <dbReference type="ARBA" id="ARBA00022777"/>
    </source>
</evidence>
<evidence type="ECO:0000313" key="9">
    <source>
        <dbReference type="EMBL" id="EFO81606.1"/>
    </source>
</evidence>
<dbReference type="PROSITE" id="PS50109">
    <property type="entry name" value="HIS_KIN"/>
    <property type="match status" value="1"/>
</dbReference>
<feature type="domain" description="Histidine kinase" evidence="8">
    <location>
        <begin position="282"/>
        <end position="497"/>
    </location>
</feature>
<name>E1IB35_9CHLR</name>
<dbReference type="Pfam" id="PF00512">
    <property type="entry name" value="HisKA"/>
    <property type="match status" value="1"/>
</dbReference>
<dbReference type="SUPFAM" id="SSF47384">
    <property type="entry name" value="Homodimeric domain of signal transducing histidine kinase"/>
    <property type="match status" value="1"/>
</dbReference>
<dbReference type="InterPro" id="IPR004358">
    <property type="entry name" value="Sig_transdc_His_kin-like_C"/>
</dbReference>
<organism evidence="9 10">
    <name type="scientific">Oscillochloris trichoides DG-6</name>
    <dbReference type="NCBI Taxonomy" id="765420"/>
    <lineage>
        <taxon>Bacteria</taxon>
        <taxon>Bacillati</taxon>
        <taxon>Chloroflexota</taxon>
        <taxon>Chloroflexia</taxon>
        <taxon>Chloroflexales</taxon>
        <taxon>Chloroflexineae</taxon>
        <taxon>Oscillochloridaceae</taxon>
        <taxon>Oscillochloris</taxon>
    </lineage>
</organism>
<dbReference type="SUPFAM" id="SSF55874">
    <property type="entry name" value="ATPase domain of HSP90 chaperone/DNA topoisomerase II/histidine kinase"/>
    <property type="match status" value="1"/>
</dbReference>
<keyword evidence="7" id="KW-0472">Membrane</keyword>
<dbReference type="eggNOG" id="COG5002">
    <property type="taxonomic scope" value="Bacteria"/>
</dbReference>
<dbReference type="HOGENOM" id="CLU_000445_89_6_0"/>
<dbReference type="InterPro" id="IPR025711">
    <property type="entry name" value="PepSY"/>
</dbReference>
<dbReference type="PRINTS" id="PR00344">
    <property type="entry name" value="BCTRLSENSOR"/>
</dbReference>
<dbReference type="InterPro" id="IPR005467">
    <property type="entry name" value="His_kinase_dom"/>
</dbReference>
<dbReference type="InterPro" id="IPR036890">
    <property type="entry name" value="HATPase_C_sf"/>
</dbReference>
<dbReference type="SMART" id="SM00387">
    <property type="entry name" value="HATPase_c"/>
    <property type="match status" value="1"/>
</dbReference>
<proteinExistence type="predicted"/>
<keyword evidence="4" id="KW-0808">Transferase</keyword>
<dbReference type="Gene3D" id="3.10.450.40">
    <property type="match status" value="1"/>
</dbReference>
<dbReference type="Gene3D" id="1.10.287.130">
    <property type="match status" value="1"/>
</dbReference>
<evidence type="ECO:0000313" key="10">
    <source>
        <dbReference type="Proteomes" id="UP000054010"/>
    </source>
</evidence>
<dbReference type="Pfam" id="PF03413">
    <property type="entry name" value="PepSY"/>
    <property type="match status" value="1"/>
</dbReference>
<evidence type="ECO:0000256" key="1">
    <source>
        <dbReference type="ARBA" id="ARBA00000085"/>
    </source>
</evidence>
<keyword evidence="10" id="KW-1185">Reference proteome</keyword>
<evidence type="ECO:0000256" key="6">
    <source>
        <dbReference type="ARBA" id="ARBA00023012"/>
    </source>
</evidence>
<gene>
    <name evidence="9" type="ORF">OSCT_0536</name>
</gene>
<dbReference type="FunFam" id="1.10.287.130:FF:000001">
    <property type="entry name" value="Two-component sensor histidine kinase"/>
    <property type="match status" value="1"/>
</dbReference>